<dbReference type="GO" id="GO:0016301">
    <property type="term" value="F:kinase activity"/>
    <property type="evidence" value="ECO:0007669"/>
    <property type="project" value="UniProtKB-KW"/>
</dbReference>
<reference evidence="5" key="1">
    <citation type="submission" date="2020-10" db="EMBL/GenBank/DDBJ databases">
        <authorList>
            <person name="Gilroy R."/>
        </authorList>
    </citation>
    <scope>NUCLEOTIDE SEQUENCE</scope>
    <source>
        <strain evidence="5">2889</strain>
    </source>
</reference>
<protein>
    <submittedName>
        <fullName evidence="5">Adenosine kinase</fullName>
    </submittedName>
</protein>
<comment type="caution">
    <text evidence="5">The sequence shown here is derived from an EMBL/GenBank/DDBJ whole genome shotgun (WGS) entry which is preliminary data.</text>
</comment>
<dbReference type="EMBL" id="JADIMZ010000122">
    <property type="protein sequence ID" value="MBO8433267.1"/>
    <property type="molecule type" value="Genomic_DNA"/>
</dbReference>
<comment type="similarity">
    <text evidence="1">Belongs to the carbohydrate kinase PfkB family.</text>
</comment>
<dbReference type="CDD" id="cd01168">
    <property type="entry name" value="adenosine_kinase"/>
    <property type="match status" value="1"/>
</dbReference>
<dbReference type="InterPro" id="IPR011611">
    <property type="entry name" value="PfkB_dom"/>
</dbReference>
<evidence type="ECO:0000313" key="6">
    <source>
        <dbReference type="Proteomes" id="UP000823612"/>
    </source>
</evidence>
<dbReference type="AlphaFoldDB" id="A0A9D9H2Y1"/>
<dbReference type="PROSITE" id="PS00584">
    <property type="entry name" value="PFKB_KINASES_2"/>
    <property type="match status" value="1"/>
</dbReference>
<accession>A0A9D9H2Y1</accession>
<dbReference type="PANTHER" id="PTHR43320:SF3">
    <property type="entry name" value="CARBOHYDRATE KINASE PFKB DOMAIN-CONTAINING PROTEIN"/>
    <property type="match status" value="1"/>
</dbReference>
<gene>
    <name evidence="5" type="ORF">IAB08_08275</name>
</gene>
<dbReference type="InterPro" id="IPR052700">
    <property type="entry name" value="Carb_kinase_PfkB-like"/>
</dbReference>
<keyword evidence="3 5" id="KW-0418">Kinase</keyword>
<evidence type="ECO:0000256" key="3">
    <source>
        <dbReference type="ARBA" id="ARBA00022777"/>
    </source>
</evidence>
<reference evidence="5" key="2">
    <citation type="journal article" date="2021" name="PeerJ">
        <title>Extensive microbial diversity within the chicken gut microbiome revealed by metagenomics and culture.</title>
        <authorList>
            <person name="Gilroy R."/>
            <person name="Ravi A."/>
            <person name="Getino M."/>
            <person name="Pursley I."/>
            <person name="Horton D.L."/>
            <person name="Alikhan N.F."/>
            <person name="Baker D."/>
            <person name="Gharbi K."/>
            <person name="Hall N."/>
            <person name="Watson M."/>
            <person name="Adriaenssens E.M."/>
            <person name="Foster-Nyarko E."/>
            <person name="Jarju S."/>
            <person name="Secka A."/>
            <person name="Antonio M."/>
            <person name="Oren A."/>
            <person name="Chaudhuri R.R."/>
            <person name="La Ragione R."/>
            <person name="Hildebrand F."/>
            <person name="Pallen M.J."/>
        </authorList>
    </citation>
    <scope>NUCLEOTIDE SEQUENCE</scope>
    <source>
        <strain evidence="5">2889</strain>
    </source>
</reference>
<evidence type="ECO:0000256" key="1">
    <source>
        <dbReference type="ARBA" id="ARBA00010688"/>
    </source>
</evidence>
<organism evidence="5 6">
    <name type="scientific">Candidatus Pullibacteroides excrementavium</name>
    <dbReference type="NCBI Taxonomy" id="2840905"/>
    <lineage>
        <taxon>Bacteria</taxon>
        <taxon>Pseudomonadati</taxon>
        <taxon>Bacteroidota</taxon>
        <taxon>Bacteroidia</taxon>
        <taxon>Bacteroidales</taxon>
        <taxon>Candidatus Pullibacteroides</taxon>
    </lineage>
</organism>
<keyword evidence="2" id="KW-0808">Transferase</keyword>
<evidence type="ECO:0000313" key="5">
    <source>
        <dbReference type="EMBL" id="MBO8433267.1"/>
    </source>
</evidence>
<dbReference type="SUPFAM" id="SSF53613">
    <property type="entry name" value="Ribokinase-like"/>
    <property type="match status" value="1"/>
</dbReference>
<dbReference type="InterPro" id="IPR002173">
    <property type="entry name" value="Carboh/pur_kinase_PfkB_CS"/>
</dbReference>
<dbReference type="PANTHER" id="PTHR43320">
    <property type="entry name" value="SUGAR KINASE"/>
    <property type="match status" value="1"/>
</dbReference>
<dbReference type="Proteomes" id="UP000823612">
    <property type="component" value="Unassembled WGS sequence"/>
</dbReference>
<proteinExistence type="inferred from homology"/>
<name>A0A9D9H2Y1_9BACT</name>
<evidence type="ECO:0000256" key="2">
    <source>
        <dbReference type="ARBA" id="ARBA00022679"/>
    </source>
</evidence>
<sequence>MDTRIDHHLSTNRPRGKVLGMGNALVDLIFHLESDQILQEFGLPKGSMTLIGQEKAREILDHFENKADAVITGGSASNTITAIATMGGECGFIGRTGKGDIYADFYTDYFKKHGIRTHFSQTDIQTGTAITLMSPDTERTFATYLGAAATLSEHDIKAEIFEGYDIFHIEGYMVQNHALMERAISSAKQKGLKISLDLASYNIVMEDREFIEKLLRQGVDIVFANEEEAFAFTGKHELEALCRLAEWVPTAIVKLGSRGSLIMDQGRLYPIEAEKVAKIDSNGAGDNYAAGFLYGLCCGLPLQQCGEIASMVATEAVKVTGPKLSEEQWASLLPRIAEIRA</sequence>
<evidence type="ECO:0000259" key="4">
    <source>
        <dbReference type="Pfam" id="PF00294"/>
    </source>
</evidence>
<feature type="domain" description="Carbohydrate kinase PfkB" evidence="4">
    <location>
        <begin position="68"/>
        <end position="327"/>
    </location>
</feature>
<dbReference type="Pfam" id="PF00294">
    <property type="entry name" value="PfkB"/>
    <property type="match status" value="1"/>
</dbReference>
<dbReference type="Gene3D" id="3.40.1190.20">
    <property type="match status" value="1"/>
</dbReference>
<dbReference type="InterPro" id="IPR029056">
    <property type="entry name" value="Ribokinase-like"/>
</dbReference>